<feature type="domain" description="GMPS ATP-PPase" evidence="9">
    <location>
        <begin position="224"/>
        <end position="416"/>
    </location>
</feature>
<dbReference type="CDD" id="cd01742">
    <property type="entry name" value="GATase1_GMP_Synthase"/>
    <property type="match status" value="1"/>
</dbReference>
<dbReference type="PRINTS" id="PR00096">
    <property type="entry name" value="GATASE"/>
</dbReference>
<keyword evidence="7" id="KW-0067">ATP-binding</keyword>
<evidence type="ECO:0000313" key="10">
    <source>
        <dbReference type="EMBL" id="SVB21730.1"/>
    </source>
</evidence>
<dbReference type="FunFam" id="3.40.50.620:FF:000001">
    <property type="entry name" value="GMP synthase [glutamine-hydrolyzing]"/>
    <property type="match status" value="1"/>
</dbReference>
<dbReference type="InterPro" id="IPR001674">
    <property type="entry name" value="GMP_synth_C"/>
</dbReference>
<evidence type="ECO:0000256" key="1">
    <source>
        <dbReference type="ARBA" id="ARBA00005153"/>
    </source>
</evidence>
<dbReference type="AlphaFoldDB" id="A0A382C6R2"/>
<dbReference type="InterPro" id="IPR022955">
    <property type="entry name" value="GMP_synthase"/>
</dbReference>
<evidence type="ECO:0000259" key="9">
    <source>
        <dbReference type="PROSITE" id="PS51553"/>
    </source>
</evidence>
<dbReference type="NCBIfam" id="NF000848">
    <property type="entry name" value="PRK00074.1"/>
    <property type="match status" value="1"/>
</dbReference>
<dbReference type="InterPro" id="IPR029062">
    <property type="entry name" value="Class_I_gatase-like"/>
</dbReference>
<dbReference type="UniPathway" id="UPA00189">
    <property type="reaction ID" value="UER00296"/>
</dbReference>
<dbReference type="GO" id="GO:0003921">
    <property type="term" value="F:GMP synthase activity"/>
    <property type="evidence" value="ECO:0007669"/>
    <property type="project" value="InterPro"/>
</dbReference>
<dbReference type="GO" id="GO:0005829">
    <property type="term" value="C:cytosol"/>
    <property type="evidence" value="ECO:0007669"/>
    <property type="project" value="TreeGrafter"/>
</dbReference>
<keyword evidence="4" id="KW-0547">Nucleotide-binding</keyword>
<dbReference type="EMBL" id="UINC01033055">
    <property type="protein sequence ID" value="SVB21730.1"/>
    <property type="molecule type" value="Genomic_DNA"/>
</dbReference>
<keyword evidence="5" id="KW-0332">GMP biosynthesis</keyword>
<dbReference type="NCBIfam" id="TIGR00884">
    <property type="entry name" value="guaA_Cterm"/>
    <property type="match status" value="1"/>
</dbReference>
<gene>
    <name evidence="10" type="ORF">METZ01_LOCUS174584</name>
</gene>
<reference evidence="10" key="1">
    <citation type="submission" date="2018-05" db="EMBL/GenBank/DDBJ databases">
        <authorList>
            <person name="Lanie J.A."/>
            <person name="Ng W.-L."/>
            <person name="Kazmierczak K.M."/>
            <person name="Andrzejewski T.M."/>
            <person name="Davidsen T.M."/>
            <person name="Wayne K.J."/>
            <person name="Tettelin H."/>
            <person name="Glass J.I."/>
            <person name="Rusch D."/>
            <person name="Podicherti R."/>
            <person name="Tsui H.-C.T."/>
            <person name="Winkler M.E."/>
        </authorList>
    </citation>
    <scope>NUCLEOTIDE SEQUENCE</scope>
</reference>
<dbReference type="PROSITE" id="PS51553">
    <property type="entry name" value="GMPS_ATP_PPASE"/>
    <property type="match status" value="1"/>
</dbReference>
<evidence type="ECO:0000256" key="8">
    <source>
        <dbReference type="ARBA" id="ARBA00022962"/>
    </source>
</evidence>
<accession>A0A382C6R2</accession>
<dbReference type="PANTHER" id="PTHR11922:SF2">
    <property type="entry name" value="GMP SYNTHASE [GLUTAMINE-HYDROLYZING]"/>
    <property type="match status" value="1"/>
</dbReference>
<dbReference type="PROSITE" id="PS51273">
    <property type="entry name" value="GATASE_TYPE_1"/>
    <property type="match status" value="1"/>
</dbReference>
<dbReference type="CDD" id="cd01997">
    <property type="entry name" value="GMP_synthase_C"/>
    <property type="match status" value="1"/>
</dbReference>
<dbReference type="NCBIfam" id="TIGR00888">
    <property type="entry name" value="guaA_Nterm"/>
    <property type="match status" value="1"/>
</dbReference>
<dbReference type="FunFam" id="3.30.300.10:FF:000002">
    <property type="entry name" value="GMP synthase [glutamine-hydrolyzing]"/>
    <property type="match status" value="1"/>
</dbReference>
<organism evidence="10">
    <name type="scientific">marine metagenome</name>
    <dbReference type="NCBI Taxonomy" id="408172"/>
    <lineage>
        <taxon>unclassified sequences</taxon>
        <taxon>metagenomes</taxon>
        <taxon>ecological metagenomes</taxon>
    </lineage>
</organism>
<dbReference type="Pfam" id="PF03054">
    <property type="entry name" value="tRNA_Me_trans"/>
    <property type="match status" value="1"/>
</dbReference>
<proteinExistence type="inferred from homology"/>
<dbReference type="InterPro" id="IPR014729">
    <property type="entry name" value="Rossmann-like_a/b/a_fold"/>
</dbReference>
<sequence>VATSDDLEVSAYLEIAEGRPSEAESDPQSVNEGIIVIDFGSQYSHLIARRIRELKVYSEIVTSSSTWETVSHINPKGVILSGGPASVYDPGAPRIPHWVFERELPVLGICYGMQALVHQLGGEVVPGQAQEYGSAVLHQNGGDPSLFQELPPTFQVWMSHGDRIASLPPGFTSLAYTENSPIAALGDGKKIFGLQFHPEVNHTPLGKSILENFLVQACKCRESWTPGNFVNDSIKRIQEQVGDGEVICALSGGVDSAVTAMLLHKAIGEQLTCIFVNNGLLRLEEAERVQDTFKRGMGLNLVYADASERFLGKLAGVIDPEQKRKVIGEEFIRVFEEAAADLGKTDFLAQGTLYPDVIESETPENRASARIKTHHNVGGLPENMKLKLVEPLRYLFKDEVREVGLALGLPDEMVYRQPFPGPGLAIRIIGEVTEERCDMLRACDWIVIDEIKAAGLYGQIWQSFAVLTDNRTVGVMGDYRTYGYVCAIRAVSSEDAMTADWVRLPYEVLARMSNRMVNEVPGVNRVVYDITSKPPGTIEWE</sequence>
<keyword evidence="6" id="KW-0658">Purine biosynthesis</keyword>
<evidence type="ECO:0000256" key="4">
    <source>
        <dbReference type="ARBA" id="ARBA00022741"/>
    </source>
</evidence>
<dbReference type="FunFam" id="3.40.50.880:FF:000001">
    <property type="entry name" value="GMP synthase [glutamine-hydrolyzing]"/>
    <property type="match status" value="1"/>
</dbReference>
<dbReference type="GO" id="GO:0005524">
    <property type="term" value="F:ATP binding"/>
    <property type="evidence" value="ECO:0007669"/>
    <property type="project" value="UniProtKB-KW"/>
</dbReference>
<dbReference type="PRINTS" id="PR00099">
    <property type="entry name" value="CPSGATASE"/>
</dbReference>
<dbReference type="Gene3D" id="3.40.50.880">
    <property type="match status" value="1"/>
</dbReference>
<dbReference type="InterPro" id="IPR017926">
    <property type="entry name" value="GATASE"/>
</dbReference>
<name>A0A382C6R2_9ZZZZ</name>
<dbReference type="PRINTS" id="PR00097">
    <property type="entry name" value="ANTSNTHASEII"/>
</dbReference>
<dbReference type="SUPFAM" id="SSF52402">
    <property type="entry name" value="Adenine nucleotide alpha hydrolases-like"/>
    <property type="match status" value="1"/>
</dbReference>
<evidence type="ECO:0000256" key="2">
    <source>
        <dbReference type="ARBA" id="ARBA00012746"/>
    </source>
</evidence>
<evidence type="ECO:0000256" key="7">
    <source>
        <dbReference type="ARBA" id="ARBA00022840"/>
    </source>
</evidence>
<dbReference type="Gene3D" id="3.40.50.620">
    <property type="entry name" value="HUPs"/>
    <property type="match status" value="1"/>
</dbReference>
<keyword evidence="3" id="KW-0436">Ligase</keyword>
<feature type="non-terminal residue" evidence="10">
    <location>
        <position position="1"/>
    </location>
</feature>
<dbReference type="SUPFAM" id="SSF54810">
    <property type="entry name" value="GMP synthetase C-terminal dimerisation domain"/>
    <property type="match status" value="1"/>
</dbReference>
<comment type="pathway">
    <text evidence="1">Purine metabolism; GMP biosynthesis; GMP from XMP (L-Gln route): step 1/1.</text>
</comment>
<keyword evidence="8" id="KW-0315">Glutamine amidotransferase</keyword>
<evidence type="ECO:0000256" key="3">
    <source>
        <dbReference type="ARBA" id="ARBA00022598"/>
    </source>
</evidence>
<protein>
    <recommendedName>
        <fullName evidence="2">GMP synthase (glutamine-hydrolyzing)</fullName>
        <ecNumber evidence="2">6.3.5.2</ecNumber>
    </recommendedName>
</protein>
<dbReference type="Pfam" id="PF00958">
    <property type="entry name" value="GMP_synt_C"/>
    <property type="match status" value="1"/>
</dbReference>
<evidence type="ECO:0000256" key="5">
    <source>
        <dbReference type="ARBA" id="ARBA00022749"/>
    </source>
</evidence>
<evidence type="ECO:0000256" key="6">
    <source>
        <dbReference type="ARBA" id="ARBA00022755"/>
    </source>
</evidence>
<dbReference type="EC" id="6.3.5.2" evidence="2"/>
<dbReference type="Pfam" id="PF00117">
    <property type="entry name" value="GATase"/>
    <property type="match status" value="1"/>
</dbReference>
<dbReference type="PANTHER" id="PTHR11922">
    <property type="entry name" value="GMP SYNTHASE-RELATED"/>
    <property type="match status" value="1"/>
</dbReference>
<dbReference type="InterPro" id="IPR004739">
    <property type="entry name" value="GMP_synth_GATase"/>
</dbReference>
<dbReference type="InterPro" id="IPR025777">
    <property type="entry name" value="GMPS_ATP_PPase_dom"/>
</dbReference>
<dbReference type="HAMAP" id="MF_00344">
    <property type="entry name" value="GMP_synthase"/>
    <property type="match status" value="1"/>
</dbReference>
<dbReference type="Gene3D" id="3.30.300.10">
    <property type="match status" value="1"/>
</dbReference>
<dbReference type="SUPFAM" id="SSF52317">
    <property type="entry name" value="Class I glutamine amidotransferase-like"/>
    <property type="match status" value="1"/>
</dbReference>